<dbReference type="InterPro" id="IPR028090">
    <property type="entry name" value="JAB_dom_prok"/>
</dbReference>
<keyword evidence="3" id="KW-0378">Hydrolase</keyword>
<evidence type="ECO:0000313" key="8">
    <source>
        <dbReference type="Proteomes" id="UP000616779"/>
    </source>
</evidence>
<evidence type="ECO:0000256" key="5">
    <source>
        <dbReference type="ARBA" id="ARBA00023049"/>
    </source>
</evidence>
<evidence type="ECO:0000256" key="4">
    <source>
        <dbReference type="ARBA" id="ARBA00022833"/>
    </source>
</evidence>
<evidence type="ECO:0000256" key="3">
    <source>
        <dbReference type="ARBA" id="ARBA00022801"/>
    </source>
</evidence>
<keyword evidence="2" id="KW-0479">Metal-binding</keyword>
<dbReference type="PROSITE" id="PS50249">
    <property type="entry name" value="MPN"/>
    <property type="match status" value="1"/>
</dbReference>
<proteinExistence type="predicted"/>
<keyword evidence="5" id="KW-0482">Metalloprotease</keyword>
<gene>
    <name evidence="7" type="ORF">GC098_01570</name>
</gene>
<dbReference type="EMBL" id="WHOA01000007">
    <property type="protein sequence ID" value="NOU70136.1"/>
    <property type="molecule type" value="Genomic_DNA"/>
</dbReference>
<dbReference type="SUPFAM" id="SSF102712">
    <property type="entry name" value="JAB1/MPN domain"/>
    <property type="match status" value="1"/>
</dbReference>
<dbReference type="CDD" id="cd08070">
    <property type="entry name" value="MPN_like"/>
    <property type="match status" value="1"/>
</dbReference>
<organism evidence="7 8">
    <name type="scientific">Paenibacillus phytorum</name>
    <dbReference type="NCBI Taxonomy" id="2654977"/>
    <lineage>
        <taxon>Bacteria</taxon>
        <taxon>Bacillati</taxon>
        <taxon>Bacillota</taxon>
        <taxon>Bacilli</taxon>
        <taxon>Bacillales</taxon>
        <taxon>Paenibacillaceae</taxon>
        <taxon>Paenibacillus</taxon>
    </lineage>
</organism>
<dbReference type="PANTHER" id="PTHR34858:SF1">
    <property type="entry name" value="CYSO-CYSTEINE PEPTIDASE"/>
    <property type="match status" value="1"/>
</dbReference>
<accession>A0ABX1XNU0</accession>
<name>A0ABX1XNU0_9BACL</name>
<keyword evidence="8" id="KW-1185">Reference proteome</keyword>
<protein>
    <recommendedName>
        <fullName evidence="6">MPN domain-containing protein</fullName>
    </recommendedName>
</protein>
<evidence type="ECO:0000259" key="6">
    <source>
        <dbReference type="PROSITE" id="PS50249"/>
    </source>
</evidence>
<sequence>MVNVYITEELYKGLISHSLQQLPEEACGFILGGQAHGKDEELQANTFIPLRNIASNPRNRFEIRPAEMLPYLMDSNNPVIGLFHSHPTAPPVPSEQDLQTLWHSIPTYWILSFQQLQHPELQLYQIKKAPQTPYHKLAFVIGQ</sequence>
<evidence type="ECO:0000313" key="7">
    <source>
        <dbReference type="EMBL" id="NOU70136.1"/>
    </source>
</evidence>
<dbReference type="InterPro" id="IPR051929">
    <property type="entry name" value="VirAsm_ModProt"/>
</dbReference>
<keyword evidence="1" id="KW-0645">Protease</keyword>
<dbReference type="Pfam" id="PF14464">
    <property type="entry name" value="Prok-JAB"/>
    <property type="match status" value="1"/>
</dbReference>
<keyword evidence="4" id="KW-0862">Zinc</keyword>
<comment type="caution">
    <text evidence="7">The sequence shown here is derived from an EMBL/GenBank/DDBJ whole genome shotgun (WGS) entry which is preliminary data.</text>
</comment>
<dbReference type="Gene3D" id="3.40.140.10">
    <property type="entry name" value="Cytidine Deaminase, domain 2"/>
    <property type="match status" value="1"/>
</dbReference>
<dbReference type="PANTHER" id="PTHR34858">
    <property type="entry name" value="CYSO-CYSTEINE PEPTIDASE"/>
    <property type="match status" value="1"/>
</dbReference>
<reference evidence="7 8" key="1">
    <citation type="submission" date="2019-10" db="EMBL/GenBank/DDBJ databases">
        <title>Description of Paenibacillus terrestris sp. nov.</title>
        <authorList>
            <person name="Carlier A."/>
            <person name="Qi S."/>
        </authorList>
    </citation>
    <scope>NUCLEOTIDE SEQUENCE [LARGE SCALE GENOMIC DNA]</scope>
    <source>
        <strain evidence="7 8">LMG 31458</strain>
    </source>
</reference>
<evidence type="ECO:0000256" key="1">
    <source>
        <dbReference type="ARBA" id="ARBA00022670"/>
    </source>
</evidence>
<dbReference type="RefSeq" id="WP_171640332.1">
    <property type="nucleotide sequence ID" value="NZ_WHOA01000007.1"/>
</dbReference>
<evidence type="ECO:0000256" key="2">
    <source>
        <dbReference type="ARBA" id="ARBA00022723"/>
    </source>
</evidence>
<dbReference type="InterPro" id="IPR037518">
    <property type="entry name" value="MPN"/>
</dbReference>
<dbReference type="Proteomes" id="UP000616779">
    <property type="component" value="Unassembled WGS sequence"/>
</dbReference>
<feature type="domain" description="MPN" evidence="6">
    <location>
        <begin position="4"/>
        <end position="140"/>
    </location>
</feature>